<evidence type="ECO:0000259" key="1">
    <source>
        <dbReference type="Pfam" id="PF13280"/>
    </source>
</evidence>
<dbReference type="Pfam" id="PF13280">
    <property type="entry name" value="WYL"/>
    <property type="match status" value="1"/>
</dbReference>
<dbReference type="PANTHER" id="PTHR34580">
    <property type="match status" value="1"/>
</dbReference>
<dbReference type="InParanoid" id="C2L094"/>
<keyword evidence="3" id="KW-1185">Reference proteome</keyword>
<comment type="caution">
    <text evidence="2">The sequence shown here is derived from an EMBL/GenBank/DDBJ whole genome shotgun (WGS) entry which is preliminary data.</text>
</comment>
<gene>
    <name evidence="2" type="ORF">HMPREF6123_2163</name>
</gene>
<dbReference type="PROSITE" id="PS52050">
    <property type="entry name" value="WYL"/>
    <property type="match status" value="1"/>
</dbReference>
<dbReference type="PANTHER" id="PTHR34580:SF1">
    <property type="entry name" value="PROTEIN PAFC"/>
    <property type="match status" value="1"/>
</dbReference>
<organism evidence="2 3">
    <name type="scientific">Oribacterium sinus F0268</name>
    <dbReference type="NCBI Taxonomy" id="585501"/>
    <lineage>
        <taxon>Bacteria</taxon>
        <taxon>Bacillati</taxon>
        <taxon>Bacillota</taxon>
        <taxon>Clostridia</taxon>
        <taxon>Lachnospirales</taxon>
        <taxon>Lachnospiraceae</taxon>
        <taxon>Oribacterium</taxon>
    </lineage>
</organism>
<evidence type="ECO:0000313" key="2">
    <source>
        <dbReference type="EMBL" id="EEJ50562.1"/>
    </source>
</evidence>
<sequence>MTEKYKIYIPEEMRLRLLNDAELFDFYKKDGSVNLNGFLKELLLQYFDEYRETKERLLDTILSDLSAFSSISREDADAIADKIMNSYMRNTEFKSERNAAITLTVSGRSLDIMHSIENNMLSRVSLSQYLNDFFSSYLSISRKDRERILFQDIFEELNTAIRKNSIIRFTSTSAPKVIFTVQPYCIAASKEEQCNYLLCLDNETGIPRSFRISRIRALYSSSDKFIPNESRKLELREIAGRSPQSTSKGIEAEVRLTEKGLQKFHFITKNRPDVLKKEGNTLYFNWPKTQLEEYFHRFGKEAVILSPDDCRESMRIFYKKAWEAYRKKEKGE</sequence>
<dbReference type="HOGENOM" id="CLU_836362_0_0_9"/>
<dbReference type="InterPro" id="IPR026881">
    <property type="entry name" value="WYL_dom"/>
</dbReference>
<dbReference type="RefSeq" id="WP_007157309.1">
    <property type="nucleotide sequence ID" value="NZ_GG668534.1"/>
</dbReference>
<dbReference type="eggNOG" id="ENOG502Z9EY">
    <property type="taxonomic scope" value="Bacteria"/>
</dbReference>
<dbReference type="OrthoDB" id="1842238at2"/>
<evidence type="ECO:0000313" key="3">
    <source>
        <dbReference type="Proteomes" id="UP000004121"/>
    </source>
</evidence>
<feature type="domain" description="WYL" evidence="1">
    <location>
        <begin position="153"/>
        <end position="218"/>
    </location>
</feature>
<accession>C2L094</accession>
<dbReference type="Proteomes" id="UP000004121">
    <property type="component" value="Unassembled WGS sequence"/>
</dbReference>
<dbReference type="AlphaFoldDB" id="C2L094"/>
<proteinExistence type="predicted"/>
<dbReference type="InterPro" id="IPR051534">
    <property type="entry name" value="CBASS_pafABC_assoc_protein"/>
</dbReference>
<reference evidence="2 3" key="1">
    <citation type="submission" date="2009-04" db="EMBL/GenBank/DDBJ databases">
        <authorList>
            <person name="Qin X."/>
            <person name="Bachman B."/>
            <person name="Battles P."/>
            <person name="Bell A."/>
            <person name="Bess C."/>
            <person name="Bickham C."/>
            <person name="Chaboub L."/>
            <person name="Chen D."/>
            <person name="Coyle M."/>
            <person name="Deiros D.R."/>
            <person name="Dinh H."/>
            <person name="Forbes L."/>
            <person name="Fowler G."/>
            <person name="Francisco L."/>
            <person name="Fu Q."/>
            <person name="Gubbala S."/>
            <person name="Hale W."/>
            <person name="Han Y."/>
            <person name="Hemphill L."/>
            <person name="Highlander S.K."/>
            <person name="Hirani K."/>
            <person name="Hogues M."/>
            <person name="Jackson L."/>
            <person name="Jakkamsetti A."/>
            <person name="Javaid M."/>
            <person name="Jiang H."/>
            <person name="Korchina V."/>
            <person name="Kovar C."/>
            <person name="Lara F."/>
            <person name="Lee S."/>
            <person name="Mata R."/>
            <person name="Mathew T."/>
            <person name="Moen C."/>
            <person name="Morales K."/>
            <person name="Munidasa M."/>
            <person name="Nazareth L."/>
            <person name="Ngo R."/>
            <person name="Nguyen L."/>
            <person name="Okwuonu G."/>
            <person name="Ongeri F."/>
            <person name="Patil S."/>
            <person name="Petrosino J."/>
            <person name="Pham C."/>
            <person name="Pham P."/>
            <person name="Pu L.-L."/>
            <person name="Puazo M."/>
            <person name="Raj R."/>
            <person name="Reid J."/>
            <person name="Rouhana J."/>
            <person name="Saada N."/>
            <person name="Shang Y."/>
            <person name="Simmons D."/>
            <person name="Thornton R."/>
            <person name="Warren J."/>
            <person name="Weissenberger G."/>
            <person name="Zhang J."/>
            <person name="Zhang L."/>
            <person name="Zhou C."/>
            <person name="Zhu D."/>
            <person name="Muzny D."/>
            <person name="Worley K."/>
            <person name="Gibbs R."/>
        </authorList>
    </citation>
    <scope>NUCLEOTIDE SEQUENCE [LARGE SCALE GENOMIC DNA]</scope>
    <source>
        <strain evidence="2 3">F0268</strain>
    </source>
</reference>
<protein>
    <recommendedName>
        <fullName evidence="1">WYL domain-containing protein</fullName>
    </recommendedName>
</protein>
<name>C2L094_9FIRM</name>
<dbReference type="EMBL" id="ACKX01000206">
    <property type="protein sequence ID" value="EEJ50562.1"/>
    <property type="molecule type" value="Genomic_DNA"/>
</dbReference>